<dbReference type="UniPathway" id="UPA00028">
    <property type="reaction ID" value="UER00005"/>
</dbReference>
<dbReference type="HAMAP" id="MF_00158">
    <property type="entry name" value="PanC"/>
    <property type="match status" value="1"/>
</dbReference>
<dbReference type="InterPro" id="IPR042176">
    <property type="entry name" value="Pantoate_ligase_C"/>
</dbReference>
<evidence type="ECO:0000313" key="10">
    <source>
        <dbReference type="Proteomes" id="UP000270673"/>
    </source>
</evidence>
<sequence length="279" mass="31884">MNIITKKTELSTVIEKLKSEGKTVGLVPTMGALHEGHMSLVKACKKGNDIAVVSVFVNPTQFNDKEDLKRYPRTLDKDVALLEKNGCDYVFAPSVEEMYPEEDTRVFNFGYVESVMEGAKRPGHFNGVGQIVSKLFDIVQPHRAYFGMKDFQQIAVIKNMVKQLHYDLEIVSCPIIREKDGLAMSSRNTLLEPEYRKNAPHIHKVLEEATHLTSKMNVEELKKWVVDEINKNPYLETEYFEIVDDTELRTIQDWNENNVKVGCIAVYAGKIRLIDNIVF</sequence>
<proteinExistence type="inferred from homology"/>
<dbReference type="NCBIfam" id="TIGR00018">
    <property type="entry name" value="panC"/>
    <property type="match status" value="1"/>
</dbReference>
<evidence type="ECO:0000256" key="7">
    <source>
        <dbReference type="ARBA" id="ARBA00048258"/>
    </source>
</evidence>
<comment type="miscellaneous">
    <text evidence="8">The reaction proceeds by a bi uni uni bi ping pong mechanism.</text>
</comment>
<dbReference type="KEGG" id="buy:D8S85_13040"/>
<dbReference type="GO" id="GO:0015940">
    <property type="term" value="P:pantothenate biosynthetic process"/>
    <property type="evidence" value="ECO:0007669"/>
    <property type="project" value="UniProtKB-UniRule"/>
</dbReference>
<evidence type="ECO:0000256" key="8">
    <source>
        <dbReference type="HAMAP-Rule" id="MF_00158"/>
    </source>
</evidence>
<organism evidence="9 10">
    <name type="scientific">Butyricimonas faecalis</name>
    <dbReference type="NCBI Taxonomy" id="2093856"/>
    <lineage>
        <taxon>Bacteria</taxon>
        <taxon>Pseudomonadati</taxon>
        <taxon>Bacteroidota</taxon>
        <taxon>Bacteroidia</taxon>
        <taxon>Bacteroidales</taxon>
        <taxon>Odoribacteraceae</taxon>
        <taxon>Butyricimonas</taxon>
    </lineage>
</organism>
<dbReference type="InterPro" id="IPR003721">
    <property type="entry name" value="Pantoate_ligase"/>
</dbReference>
<comment type="function">
    <text evidence="8">Catalyzes the condensation of pantoate with beta-alanine in an ATP-dependent reaction via a pantoyl-adenylate intermediate.</text>
</comment>
<comment type="pathway">
    <text evidence="1 8">Cofactor biosynthesis; (R)-pantothenate biosynthesis; (R)-pantothenate from (R)-pantoate and beta-alanine: step 1/1.</text>
</comment>
<dbReference type="Gene3D" id="3.40.50.620">
    <property type="entry name" value="HUPs"/>
    <property type="match status" value="1"/>
</dbReference>
<dbReference type="AlphaFoldDB" id="A0A3Q9IQE9"/>
<evidence type="ECO:0000256" key="1">
    <source>
        <dbReference type="ARBA" id="ARBA00004990"/>
    </source>
</evidence>
<feature type="binding site" evidence="8">
    <location>
        <position position="176"/>
    </location>
    <ligand>
        <name>ATP</name>
        <dbReference type="ChEBI" id="CHEBI:30616"/>
    </ligand>
</feature>
<keyword evidence="8" id="KW-0963">Cytoplasm</keyword>
<feature type="binding site" evidence="8">
    <location>
        <begin position="184"/>
        <end position="187"/>
    </location>
    <ligand>
        <name>ATP</name>
        <dbReference type="ChEBI" id="CHEBI:30616"/>
    </ligand>
</feature>
<dbReference type="GO" id="GO:0005829">
    <property type="term" value="C:cytosol"/>
    <property type="evidence" value="ECO:0007669"/>
    <property type="project" value="TreeGrafter"/>
</dbReference>
<dbReference type="InterPro" id="IPR014729">
    <property type="entry name" value="Rossmann-like_a/b/a_fold"/>
</dbReference>
<evidence type="ECO:0000256" key="6">
    <source>
        <dbReference type="ARBA" id="ARBA00022840"/>
    </source>
</evidence>
<keyword evidence="5 8" id="KW-0547">Nucleotide-binding</keyword>
<dbReference type="Proteomes" id="UP000270673">
    <property type="component" value="Chromosome"/>
</dbReference>
<gene>
    <name evidence="8" type="primary">panC</name>
    <name evidence="9" type="ORF">D8S85_13040</name>
</gene>
<feature type="binding site" evidence="8">
    <location>
        <begin position="147"/>
        <end position="150"/>
    </location>
    <ligand>
        <name>ATP</name>
        <dbReference type="ChEBI" id="CHEBI:30616"/>
    </ligand>
</feature>
<reference evidence="9 10" key="1">
    <citation type="submission" date="2018-10" db="EMBL/GenBank/DDBJ databases">
        <title>Butyricimonas faecalis sp. nov., isolated from human faeces and emended description of the genus Butyricimonas.</title>
        <authorList>
            <person name="Le Roy T."/>
            <person name="Van der Smissen P."/>
            <person name="Paquot A."/>
            <person name="Delzenne N."/>
            <person name="Muccioli G."/>
            <person name="Collet J.-F."/>
            <person name="Cani P.D."/>
        </authorList>
    </citation>
    <scope>NUCLEOTIDE SEQUENCE [LARGE SCALE GENOMIC DNA]</scope>
    <source>
        <strain evidence="9 10">H184</strain>
    </source>
</reference>
<keyword evidence="4 8" id="KW-0566">Pantothenate biosynthesis</keyword>
<evidence type="ECO:0000313" key="9">
    <source>
        <dbReference type="EMBL" id="AZS30381.1"/>
    </source>
</evidence>
<dbReference type="EC" id="6.3.2.1" evidence="8"/>
<dbReference type="GO" id="GO:0005524">
    <property type="term" value="F:ATP binding"/>
    <property type="evidence" value="ECO:0007669"/>
    <property type="project" value="UniProtKB-KW"/>
</dbReference>
<feature type="binding site" evidence="8">
    <location>
        <position position="61"/>
    </location>
    <ligand>
        <name>beta-alanine</name>
        <dbReference type="ChEBI" id="CHEBI:57966"/>
    </ligand>
</feature>
<name>A0A3Q9IQE9_9BACT</name>
<comment type="subcellular location">
    <subcellularLocation>
        <location evidence="8">Cytoplasm</location>
    </subcellularLocation>
</comment>
<evidence type="ECO:0000256" key="4">
    <source>
        <dbReference type="ARBA" id="ARBA00022655"/>
    </source>
</evidence>
<dbReference type="SUPFAM" id="SSF52374">
    <property type="entry name" value="Nucleotidylyl transferase"/>
    <property type="match status" value="1"/>
</dbReference>
<dbReference type="Pfam" id="PF02569">
    <property type="entry name" value="Pantoate_ligase"/>
    <property type="match status" value="1"/>
</dbReference>
<feature type="binding site" evidence="8">
    <location>
        <position position="153"/>
    </location>
    <ligand>
        <name>(R)-pantoate</name>
        <dbReference type="ChEBI" id="CHEBI:15980"/>
    </ligand>
</feature>
<feature type="binding site" evidence="8">
    <location>
        <begin position="30"/>
        <end position="37"/>
    </location>
    <ligand>
        <name>ATP</name>
        <dbReference type="ChEBI" id="CHEBI:30616"/>
    </ligand>
</feature>
<accession>A0A3Q9IQE9</accession>
<evidence type="ECO:0000256" key="2">
    <source>
        <dbReference type="ARBA" id="ARBA00009256"/>
    </source>
</evidence>
<comment type="similarity">
    <text evidence="2 8">Belongs to the pantothenate synthetase family.</text>
</comment>
<protein>
    <recommendedName>
        <fullName evidence="8">Pantothenate synthetase</fullName>
        <shortName evidence="8">PS</shortName>
        <ecNumber evidence="8">6.3.2.1</ecNumber>
    </recommendedName>
    <alternativeName>
        <fullName evidence="8">Pantoate--beta-alanine ligase</fullName>
    </alternativeName>
    <alternativeName>
        <fullName evidence="8">Pantoate-activating enzyme</fullName>
    </alternativeName>
</protein>
<keyword evidence="3 8" id="KW-0436">Ligase</keyword>
<dbReference type="OrthoDB" id="9773087at2"/>
<keyword evidence="10" id="KW-1185">Reference proteome</keyword>
<comment type="catalytic activity">
    <reaction evidence="7 8">
        <text>(R)-pantoate + beta-alanine + ATP = (R)-pantothenate + AMP + diphosphate + H(+)</text>
        <dbReference type="Rhea" id="RHEA:10912"/>
        <dbReference type="ChEBI" id="CHEBI:15378"/>
        <dbReference type="ChEBI" id="CHEBI:15980"/>
        <dbReference type="ChEBI" id="CHEBI:29032"/>
        <dbReference type="ChEBI" id="CHEBI:30616"/>
        <dbReference type="ChEBI" id="CHEBI:33019"/>
        <dbReference type="ChEBI" id="CHEBI:57966"/>
        <dbReference type="ChEBI" id="CHEBI:456215"/>
        <dbReference type="EC" id="6.3.2.1"/>
    </reaction>
</comment>
<feature type="active site" description="Proton donor" evidence="8">
    <location>
        <position position="37"/>
    </location>
</feature>
<comment type="subunit">
    <text evidence="8">Homodimer.</text>
</comment>
<dbReference type="PANTHER" id="PTHR21299">
    <property type="entry name" value="CYTIDYLATE KINASE/PANTOATE-BETA-ALANINE LIGASE"/>
    <property type="match status" value="1"/>
</dbReference>
<dbReference type="FunFam" id="3.40.50.620:FF:000013">
    <property type="entry name" value="Pantothenate synthetase"/>
    <property type="match status" value="1"/>
</dbReference>
<feature type="binding site" evidence="8">
    <location>
        <position position="61"/>
    </location>
    <ligand>
        <name>(R)-pantoate</name>
        <dbReference type="ChEBI" id="CHEBI:15980"/>
    </ligand>
</feature>
<keyword evidence="6 8" id="KW-0067">ATP-binding</keyword>
<dbReference type="Gene3D" id="3.30.1300.10">
    <property type="entry name" value="Pantoate-beta-alanine ligase, C-terminal domain"/>
    <property type="match status" value="1"/>
</dbReference>
<dbReference type="RefSeq" id="WP_106481035.1">
    <property type="nucleotide sequence ID" value="NZ_CP032819.1"/>
</dbReference>
<dbReference type="PANTHER" id="PTHR21299:SF1">
    <property type="entry name" value="PANTOATE--BETA-ALANINE LIGASE"/>
    <property type="match status" value="1"/>
</dbReference>
<dbReference type="GO" id="GO:0004592">
    <property type="term" value="F:pantoate-beta-alanine ligase activity"/>
    <property type="evidence" value="ECO:0007669"/>
    <property type="project" value="UniProtKB-UniRule"/>
</dbReference>
<dbReference type="EMBL" id="CP032819">
    <property type="protein sequence ID" value="AZS30381.1"/>
    <property type="molecule type" value="Genomic_DNA"/>
</dbReference>
<evidence type="ECO:0000256" key="3">
    <source>
        <dbReference type="ARBA" id="ARBA00022598"/>
    </source>
</evidence>
<evidence type="ECO:0000256" key="5">
    <source>
        <dbReference type="ARBA" id="ARBA00022741"/>
    </source>
</evidence>
<dbReference type="CDD" id="cd00560">
    <property type="entry name" value="PanC"/>
    <property type="match status" value="1"/>
</dbReference>